<dbReference type="GO" id="GO:0046872">
    <property type="term" value="F:metal ion binding"/>
    <property type="evidence" value="ECO:0007669"/>
    <property type="project" value="UniProtKB-KW"/>
</dbReference>
<dbReference type="CDD" id="cd07828">
    <property type="entry name" value="lipocalin_heme-bd-THAP4-like"/>
    <property type="match status" value="1"/>
</dbReference>
<dbReference type="RefSeq" id="WP_211464814.1">
    <property type="nucleotide sequence ID" value="NZ_JAGSXH010000009.1"/>
</dbReference>
<feature type="binding site" evidence="1">
    <location>
        <position position="33"/>
    </location>
    <ligand>
        <name>heme b</name>
        <dbReference type="ChEBI" id="CHEBI:60344"/>
    </ligand>
</feature>
<feature type="binding site" description="axial binding residue" evidence="1">
    <location>
        <position position="157"/>
    </location>
    <ligand>
        <name>heme b</name>
        <dbReference type="ChEBI" id="CHEBI:60344"/>
    </ligand>
    <ligandPart>
        <name>Fe</name>
        <dbReference type="ChEBI" id="CHEBI:18248"/>
    </ligandPart>
</feature>
<dbReference type="Pfam" id="PF08768">
    <property type="entry name" value="THAP4_heme-bd"/>
    <property type="match status" value="1"/>
</dbReference>
<comment type="similarity">
    <text evidence="1">Belongs to the nitrobindin family.</text>
</comment>
<feature type="binding site" evidence="1">
    <location>
        <position position="125"/>
    </location>
    <ligand>
        <name>heme b</name>
        <dbReference type="ChEBI" id="CHEBI:60344"/>
    </ligand>
</feature>
<dbReference type="EC" id="5.99.-.-" evidence="1"/>
<feature type="short sequence motif" description="GXWXGXG" evidence="1">
    <location>
        <begin position="21"/>
        <end position="27"/>
    </location>
</feature>
<evidence type="ECO:0000313" key="4">
    <source>
        <dbReference type="Proteomes" id="UP000677913"/>
    </source>
</evidence>
<keyword evidence="1" id="KW-0349">Heme</keyword>
<proteinExistence type="inferred from homology"/>
<comment type="cofactor">
    <cofactor evidence="1">
        <name>heme b</name>
        <dbReference type="ChEBI" id="CHEBI:60344"/>
    </cofactor>
    <text evidence="1">Binds 1 heme b group per subunit, that coordinates a highly solvent-exposed Fe(III) atom.</text>
</comment>
<dbReference type="PANTHER" id="PTHR15854">
    <property type="entry name" value="THAP4 PROTEIN"/>
    <property type="match status" value="1"/>
</dbReference>
<organism evidence="3 4">
    <name type="scientific">Actinocrinis puniceicyclus</name>
    <dbReference type="NCBI Taxonomy" id="977794"/>
    <lineage>
        <taxon>Bacteria</taxon>
        <taxon>Bacillati</taxon>
        <taxon>Actinomycetota</taxon>
        <taxon>Actinomycetes</taxon>
        <taxon>Catenulisporales</taxon>
        <taxon>Actinospicaceae</taxon>
        <taxon>Actinocrinis</taxon>
    </lineage>
</organism>
<dbReference type="InterPro" id="IPR022939">
    <property type="entry name" value="Nb(III)_bact/plant"/>
</dbReference>
<dbReference type="InterPro" id="IPR014878">
    <property type="entry name" value="THAP4-like_heme-bd"/>
</dbReference>
<dbReference type="InterPro" id="IPR045165">
    <property type="entry name" value="Nitrobindin"/>
</dbReference>
<comment type="catalytic activity">
    <reaction evidence="1">
        <text>peroxynitrite = nitrate</text>
        <dbReference type="Rhea" id="RHEA:63116"/>
        <dbReference type="ChEBI" id="CHEBI:17632"/>
        <dbReference type="ChEBI" id="CHEBI:25941"/>
    </reaction>
</comment>
<comment type="function">
    <text evidence="1">Heme-binding protein able to scavenge peroxynitrite and to protect free L-tyrosine against peroxynitrite-mediated nitration, by acting as a peroxynitrite isomerase that converts peroxynitrite to nitrate. Therefore, this protein likely plays a role in peroxynitrite sensing and in the detoxification of reactive nitrogen and oxygen species (RNS and ROS, respectively). Is able to bind nitric oxide (NO) in vitro, but may act as a sensor of peroxynitrite levels in vivo.</text>
</comment>
<gene>
    <name evidence="3" type="ORF">KGA66_04550</name>
</gene>
<feature type="domain" description="THAP4-like heme-binding" evidence="2">
    <location>
        <begin position="13"/>
        <end position="164"/>
    </location>
</feature>
<name>A0A8J8BD07_9ACTN</name>
<comment type="pathway">
    <text evidence="1">Nitrogen metabolism.</text>
</comment>
<dbReference type="InterPro" id="IPR012674">
    <property type="entry name" value="Calycin"/>
</dbReference>
<dbReference type="Proteomes" id="UP000677913">
    <property type="component" value="Unassembled WGS sequence"/>
</dbReference>
<dbReference type="PANTHER" id="PTHR15854:SF4">
    <property type="entry name" value="PEROXYNITRITE ISOMERASE THAP4"/>
    <property type="match status" value="1"/>
</dbReference>
<dbReference type="EMBL" id="JAGSXH010000009">
    <property type="protein sequence ID" value="MBS2962304.1"/>
    <property type="molecule type" value="Genomic_DNA"/>
</dbReference>
<evidence type="ECO:0000256" key="1">
    <source>
        <dbReference type="HAMAP-Rule" id="MF_01297"/>
    </source>
</evidence>
<reference evidence="3" key="1">
    <citation type="submission" date="2021-04" db="EMBL/GenBank/DDBJ databases">
        <title>Genome based classification of Actinospica acidithermotolerans sp. nov., an actinobacterium isolated from an Indonesian hot spring.</title>
        <authorList>
            <person name="Kusuma A.B."/>
            <person name="Putra K.E."/>
            <person name="Nafisah S."/>
            <person name="Loh J."/>
            <person name="Nouioui I."/>
            <person name="Goodfellow M."/>
        </authorList>
    </citation>
    <scope>NUCLEOTIDE SEQUENCE</scope>
    <source>
        <strain evidence="3">DSM 45618</strain>
    </source>
</reference>
<dbReference type="HAMAP" id="MF_01297">
    <property type="entry name" value="nitrobindin"/>
    <property type="match status" value="1"/>
</dbReference>
<dbReference type="AlphaFoldDB" id="A0A8J8BD07"/>
<dbReference type="Gene3D" id="2.40.128.20">
    <property type="match status" value="1"/>
</dbReference>
<comment type="domain">
    <text evidence="1">Forms a 10-stranded antiparallel beta-barrel structure able to accommodate a hydrophobic ligand in its interior. In fact, this fold hosts the heme group, which is located in a wide surface cleft.</text>
</comment>
<sequence>MPFEIPADLDPALAPLAFLIGDWAGVGLGQYPTIEDFRFGQEVGFSYVPGKSFLDYESRSWLIDENGQKVRPLAREHGYWRPQPDRTLEVVLTHPTGIVEVWHGTLDDAKIELTTDAVARTATAKDYCAGHRLYGLVKGDLYWTFDMAAMGKELQNHLAAQLKRVRA</sequence>
<accession>A0A8J8BD07</accession>
<keyword evidence="1" id="KW-0413">Isomerase</keyword>
<dbReference type="GO" id="GO:0020037">
    <property type="term" value="F:heme binding"/>
    <property type="evidence" value="ECO:0007669"/>
    <property type="project" value="UniProtKB-UniRule"/>
</dbReference>
<evidence type="ECO:0000313" key="3">
    <source>
        <dbReference type="EMBL" id="MBS2962304.1"/>
    </source>
</evidence>
<protein>
    <recommendedName>
        <fullName evidence="1">Peroxynitrite isomerase</fullName>
        <ecNumber evidence="1">5.99.-.-</ecNumber>
    </recommendedName>
    <alternativeName>
        <fullName evidence="1">Ferric nitrobindin</fullName>
        <shortName evidence="1">Nb(III)</shortName>
    </alternativeName>
</protein>
<evidence type="ECO:0000259" key="2">
    <source>
        <dbReference type="Pfam" id="PF08768"/>
    </source>
</evidence>
<dbReference type="GO" id="GO:0062213">
    <property type="term" value="F:peroxynitrite isomerase activity"/>
    <property type="evidence" value="ECO:0007669"/>
    <property type="project" value="UniProtKB-UniRule"/>
</dbReference>
<keyword evidence="1" id="KW-0479">Metal-binding</keyword>
<keyword evidence="4" id="KW-1185">Reference proteome</keyword>
<dbReference type="SUPFAM" id="SSF50814">
    <property type="entry name" value="Lipocalins"/>
    <property type="match status" value="1"/>
</dbReference>
<keyword evidence="1" id="KW-0408">Iron</keyword>
<comment type="caution">
    <text evidence="3">The sequence shown here is derived from an EMBL/GenBank/DDBJ whole genome shotgun (WGS) entry which is preliminary data.</text>
</comment>